<accession>A0A3L6P997</accession>
<comment type="caution">
    <text evidence="2">The sequence shown here is derived from an EMBL/GenBank/DDBJ whole genome shotgun (WGS) entry which is preliminary data.</text>
</comment>
<feature type="compositionally biased region" description="Basic and acidic residues" evidence="1">
    <location>
        <begin position="186"/>
        <end position="204"/>
    </location>
</feature>
<evidence type="ECO:0000313" key="2">
    <source>
        <dbReference type="EMBL" id="RLM48430.1"/>
    </source>
</evidence>
<reference evidence="3" key="1">
    <citation type="journal article" date="2019" name="Nat. Commun.">
        <title>The genome of broomcorn millet.</title>
        <authorList>
            <person name="Zou C."/>
            <person name="Miki D."/>
            <person name="Li D."/>
            <person name="Tang Q."/>
            <person name="Xiao L."/>
            <person name="Rajput S."/>
            <person name="Deng P."/>
            <person name="Jia W."/>
            <person name="Huang R."/>
            <person name="Zhang M."/>
            <person name="Sun Y."/>
            <person name="Hu J."/>
            <person name="Fu X."/>
            <person name="Schnable P.S."/>
            <person name="Li F."/>
            <person name="Zhang H."/>
            <person name="Feng B."/>
            <person name="Zhu X."/>
            <person name="Liu R."/>
            <person name="Schnable J.C."/>
            <person name="Zhu J.-K."/>
            <person name="Zhang H."/>
        </authorList>
    </citation>
    <scope>NUCLEOTIDE SEQUENCE [LARGE SCALE GENOMIC DNA]</scope>
</reference>
<dbReference type="OrthoDB" id="10609777at2759"/>
<gene>
    <name evidence="2" type="ORF">C2845_PMPSC055917</name>
</gene>
<evidence type="ECO:0000256" key="1">
    <source>
        <dbReference type="SAM" id="MobiDB-lite"/>
    </source>
</evidence>
<dbReference type="AlphaFoldDB" id="A0A3L6P997"/>
<protein>
    <submittedName>
        <fullName evidence="2">Uncharacterized protein</fullName>
    </submittedName>
</protein>
<sequence length="259" mass="27616">MAGKMIWGRTQTLIIWGVDIDSGSEWKLTSNAQFEDMIKSRWHENVVNPAVEVAEKDGSQPVETVGSAARGGCSVAQGTSGVTDADAAGSVEGGGVGVTGDTCTSPDNAEPTYGNVDWSTLTSIPEAANDGDMLALVDEDKVFDAMGFKEADERAAAQAKKKNSPSEITSTIIHEARALPSAPSSDGDHQAQARTRTNEADFGKHSNSLPCSRLRGRGSRNDGHQRLIGERPSVEELRRPTRGDLSSSPRKHRRGQSSR</sequence>
<feature type="compositionally biased region" description="Basic residues" evidence="1">
    <location>
        <begin position="249"/>
        <end position="259"/>
    </location>
</feature>
<keyword evidence="3" id="KW-1185">Reference proteome</keyword>
<feature type="region of interest" description="Disordered" evidence="1">
    <location>
        <begin position="178"/>
        <end position="259"/>
    </location>
</feature>
<name>A0A3L6P997_PANMI</name>
<feature type="region of interest" description="Disordered" evidence="1">
    <location>
        <begin position="85"/>
        <end position="110"/>
    </location>
</feature>
<organism evidence="2 3">
    <name type="scientific">Panicum miliaceum</name>
    <name type="common">Proso millet</name>
    <name type="synonym">Broomcorn millet</name>
    <dbReference type="NCBI Taxonomy" id="4540"/>
    <lineage>
        <taxon>Eukaryota</taxon>
        <taxon>Viridiplantae</taxon>
        <taxon>Streptophyta</taxon>
        <taxon>Embryophyta</taxon>
        <taxon>Tracheophyta</taxon>
        <taxon>Spermatophyta</taxon>
        <taxon>Magnoliopsida</taxon>
        <taxon>Liliopsida</taxon>
        <taxon>Poales</taxon>
        <taxon>Poaceae</taxon>
        <taxon>PACMAD clade</taxon>
        <taxon>Panicoideae</taxon>
        <taxon>Panicodae</taxon>
        <taxon>Paniceae</taxon>
        <taxon>Panicinae</taxon>
        <taxon>Panicum</taxon>
        <taxon>Panicum sect. Panicum</taxon>
    </lineage>
</organism>
<evidence type="ECO:0000313" key="3">
    <source>
        <dbReference type="Proteomes" id="UP000275267"/>
    </source>
</evidence>
<dbReference type="Proteomes" id="UP000275267">
    <property type="component" value="Unassembled WGS sequence"/>
</dbReference>
<dbReference type="EMBL" id="PQIB02000895">
    <property type="protein sequence ID" value="RLM48430.1"/>
    <property type="molecule type" value="Genomic_DNA"/>
</dbReference>
<feature type="compositionally biased region" description="Basic and acidic residues" evidence="1">
    <location>
        <begin position="219"/>
        <end position="242"/>
    </location>
</feature>
<proteinExistence type="predicted"/>